<reference evidence="1" key="1">
    <citation type="submission" date="2020-03" db="EMBL/GenBank/DDBJ databases">
        <title>The deep terrestrial virosphere.</title>
        <authorList>
            <person name="Holmfeldt K."/>
            <person name="Nilsson E."/>
            <person name="Simone D."/>
            <person name="Lopez-Fernandez M."/>
            <person name="Wu X."/>
            <person name="de Brujin I."/>
            <person name="Lundin D."/>
            <person name="Andersson A."/>
            <person name="Bertilsson S."/>
            <person name="Dopson M."/>
        </authorList>
    </citation>
    <scope>NUCLEOTIDE SEQUENCE</scope>
    <source>
        <strain evidence="1">TM448A00065</strain>
        <strain evidence="2">TM448B00134</strain>
    </source>
</reference>
<gene>
    <name evidence="1" type="ORF">TM448A00065_0066</name>
    <name evidence="2" type="ORF">TM448B00134_0041</name>
</gene>
<organism evidence="1">
    <name type="scientific">viral metagenome</name>
    <dbReference type="NCBI Taxonomy" id="1070528"/>
    <lineage>
        <taxon>unclassified sequences</taxon>
        <taxon>metagenomes</taxon>
        <taxon>organismal metagenomes</taxon>
    </lineage>
</organism>
<dbReference type="EMBL" id="MT143972">
    <property type="protein sequence ID" value="QJA44020.1"/>
    <property type="molecule type" value="Genomic_DNA"/>
</dbReference>
<evidence type="ECO:0000313" key="2">
    <source>
        <dbReference type="EMBL" id="QJH93747.1"/>
    </source>
</evidence>
<proteinExistence type="predicted"/>
<dbReference type="EMBL" id="MT144591">
    <property type="protein sequence ID" value="QJH93747.1"/>
    <property type="molecule type" value="Genomic_DNA"/>
</dbReference>
<accession>A0A6H1ZA06</accession>
<dbReference type="AlphaFoldDB" id="A0A6H1ZA06"/>
<sequence>MNSAAIKKNPRLDALEEALGDLDAAGTPTAELDKLISGLGSAKELKEVHLRWLGKAPAGATKAVLVERLRNDLRLGTIPEEDRCADCGGKGCGSCGGTGLENEAAKHGCRRGKAPAAQGSLFANVPDAVALHIVAGKKKDAEAPSKEELAAAKAAARAAERAARAVAKANKPKDARLPACGVEFSCTYKGETFFVTATETNFVMGRTDAEGRVCQKEGVENVGYKSISAAGAAITGSHCNGVALFRLGMWSPKEKTAGKRVRAMDLVRELAKDPDNVAELVGRALALVAEIDG</sequence>
<protein>
    <submittedName>
        <fullName evidence="1">Uncharacterized protein</fullName>
    </submittedName>
</protein>
<evidence type="ECO:0000313" key="1">
    <source>
        <dbReference type="EMBL" id="QJA44020.1"/>
    </source>
</evidence>
<name>A0A6H1ZA06_9ZZZZ</name>